<sequence>MSTIETLLLLLITPVSALVIGALVLRDSRRITEQAHARAKARGKPR</sequence>
<organism evidence="2 3">
    <name type="scientific">Jiella pelagia</name>
    <dbReference type="NCBI Taxonomy" id="2986949"/>
    <lineage>
        <taxon>Bacteria</taxon>
        <taxon>Pseudomonadati</taxon>
        <taxon>Pseudomonadota</taxon>
        <taxon>Alphaproteobacteria</taxon>
        <taxon>Hyphomicrobiales</taxon>
        <taxon>Aurantimonadaceae</taxon>
        <taxon>Jiella</taxon>
    </lineage>
</organism>
<dbReference type="RefSeq" id="WP_268881658.1">
    <property type="nucleotide sequence ID" value="NZ_CP114029.1"/>
</dbReference>
<gene>
    <name evidence="2" type="ORF">OH818_02580</name>
</gene>
<keyword evidence="1" id="KW-0472">Membrane</keyword>
<proteinExistence type="predicted"/>
<evidence type="ECO:0000256" key="1">
    <source>
        <dbReference type="SAM" id="Phobius"/>
    </source>
</evidence>
<dbReference type="EMBL" id="CP114029">
    <property type="protein sequence ID" value="WAP69216.1"/>
    <property type="molecule type" value="Genomic_DNA"/>
</dbReference>
<evidence type="ECO:0000313" key="2">
    <source>
        <dbReference type="EMBL" id="WAP69216.1"/>
    </source>
</evidence>
<dbReference type="Proteomes" id="UP001164020">
    <property type="component" value="Chromosome"/>
</dbReference>
<feature type="transmembrane region" description="Helical" evidence="1">
    <location>
        <begin position="6"/>
        <end position="25"/>
    </location>
</feature>
<reference evidence="2" key="1">
    <citation type="submission" date="2022-12" db="EMBL/GenBank/DDBJ databases">
        <title>Jiella pelagia sp. nov., isolated from phosphonate enriched culture of Northwest Pacific surface seawater.</title>
        <authorList>
            <person name="Shin D.Y."/>
            <person name="Hwang C.Y."/>
        </authorList>
    </citation>
    <scope>NUCLEOTIDE SEQUENCE</scope>
    <source>
        <strain evidence="2">HL-NP1</strain>
    </source>
</reference>
<evidence type="ECO:0000313" key="3">
    <source>
        <dbReference type="Proteomes" id="UP001164020"/>
    </source>
</evidence>
<name>A0ABY7C1V7_9HYPH</name>
<keyword evidence="1" id="KW-1133">Transmembrane helix</keyword>
<protein>
    <submittedName>
        <fullName evidence="2">Uncharacterized protein</fullName>
    </submittedName>
</protein>
<keyword evidence="1" id="KW-0812">Transmembrane</keyword>
<keyword evidence="3" id="KW-1185">Reference proteome</keyword>
<accession>A0ABY7C1V7</accession>